<dbReference type="GO" id="GO:0005509">
    <property type="term" value="F:calcium ion binding"/>
    <property type="evidence" value="ECO:0007669"/>
    <property type="project" value="InterPro"/>
</dbReference>
<dbReference type="PROSITE" id="PS00018">
    <property type="entry name" value="EF_HAND_1"/>
    <property type="match status" value="1"/>
</dbReference>
<dbReference type="Proteomes" id="UP000729402">
    <property type="component" value="Unassembled WGS sequence"/>
</dbReference>
<dbReference type="GO" id="GO:0016460">
    <property type="term" value="C:myosin II complex"/>
    <property type="evidence" value="ECO:0007669"/>
    <property type="project" value="TreeGrafter"/>
</dbReference>
<dbReference type="PROSITE" id="PS50222">
    <property type="entry name" value="EF_HAND_2"/>
    <property type="match status" value="3"/>
</dbReference>
<comment type="caution">
    <text evidence="6">The sequence shown here is derived from an EMBL/GenBank/DDBJ whole genome shotgun (WGS) entry which is preliminary data.</text>
</comment>
<dbReference type="PANTHER" id="PTHR23048:SF51">
    <property type="entry name" value="EF-HAND DOMAIN-CONTAINING PROTEIN"/>
    <property type="match status" value="1"/>
</dbReference>
<dbReference type="Pfam" id="PF13499">
    <property type="entry name" value="EF-hand_7"/>
    <property type="match status" value="1"/>
</dbReference>
<dbReference type="InterPro" id="IPR002048">
    <property type="entry name" value="EF_hand_dom"/>
</dbReference>
<dbReference type="FunFam" id="1.10.238.10:FF:000477">
    <property type="entry name" value="Myosin 1 light chain cam2"/>
    <property type="match status" value="1"/>
</dbReference>
<reference evidence="6" key="1">
    <citation type="journal article" date="2021" name="bioRxiv">
        <title>Whole Genome Assembly and Annotation of Northern Wild Rice, Zizania palustris L., Supports a Whole Genome Duplication in the Zizania Genus.</title>
        <authorList>
            <person name="Haas M."/>
            <person name="Kono T."/>
            <person name="Macchietto M."/>
            <person name="Millas R."/>
            <person name="McGilp L."/>
            <person name="Shao M."/>
            <person name="Duquette J."/>
            <person name="Hirsch C.N."/>
            <person name="Kimball J."/>
        </authorList>
    </citation>
    <scope>NUCLEOTIDE SEQUENCE</scope>
    <source>
        <tissue evidence="6">Fresh leaf tissue</tissue>
    </source>
</reference>
<feature type="domain" description="EF-hand" evidence="5">
    <location>
        <begin position="222"/>
        <end position="254"/>
    </location>
</feature>
<dbReference type="OrthoDB" id="26525at2759"/>
<evidence type="ECO:0000256" key="3">
    <source>
        <dbReference type="ARBA" id="ARBA00022837"/>
    </source>
</evidence>
<evidence type="ECO:0000313" key="7">
    <source>
        <dbReference type="Proteomes" id="UP000729402"/>
    </source>
</evidence>
<feature type="non-terminal residue" evidence="6">
    <location>
        <position position="1"/>
    </location>
</feature>
<dbReference type="AlphaFoldDB" id="A0A8J5R2D8"/>
<keyword evidence="2" id="KW-0677">Repeat</keyword>
<dbReference type="Pfam" id="PF13405">
    <property type="entry name" value="EF-hand_6"/>
    <property type="match status" value="1"/>
</dbReference>
<evidence type="ECO:0000256" key="4">
    <source>
        <dbReference type="SAM" id="MobiDB-lite"/>
    </source>
</evidence>
<dbReference type="SMART" id="SM00054">
    <property type="entry name" value="EFh"/>
    <property type="match status" value="3"/>
</dbReference>
<evidence type="ECO:0000259" key="5">
    <source>
        <dbReference type="PROSITE" id="PS50222"/>
    </source>
</evidence>
<protein>
    <recommendedName>
        <fullName evidence="5">EF-hand domain-containing protein</fullName>
    </recommendedName>
</protein>
<accession>A0A8J5R2D8</accession>
<keyword evidence="7" id="KW-1185">Reference proteome</keyword>
<dbReference type="CDD" id="cd00051">
    <property type="entry name" value="EFh"/>
    <property type="match status" value="2"/>
</dbReference>
<feature type="domain" description="EF-hand" evidence="5">
    <location>
        <begin position="113"/>
        <end position="148"/>
    </location>
</feature>
<evidence type="ECO:0000256" key="1">
    <source>
        <dbReference type="ARBA" id="ARBA00022723"/>
    </source>
</evidence>
<feature type="region of interest" description="Disordered" evidence="4">
    <location>
        <begin position="1"/>
        <end position="35"/>
    </location>
</feature>
<dbReference type="FunFam" id="1.10.238.10:FF:000483">
    <property type="entry name" value="Probable calcium-binding protein CML9"/>
    <property type="match status" value="1"/>
</dbReference>
<dbReference type="InterPro" id="IPR018247">
    <property type="entry name" value="EF_Hand_1_Ca_BS"/>
</dbReference>
<dbReference type="PANTHER" id="PTHR23048">
    <property type="entry name" value="MYOSIN LIGHT CHAIN 1, 3"/>
    <property type="match status" value="1"/>
</dbReference>
<organism evidence="6 7">
    <name type="scientific">Zizania palustris</name>
    <name type="common">Northern wild rice</name>
    <dbReference type="NCBI Taxonomy" id="103762"/>
    <lineage>
        <taxon>Eukaryota</taxon>
        <taxon>Viridiplantae</taxon>
        <taxon>Streptophyta</taxon>
        <taxon>Embryophyta</taxon>
        <taxon>Tracheophyta</taxon>
        <taxon>Spermatophyta</taxon>
        <taxon>Magnoliopsida</taxon>
        <taxon>Liliopsida</taxon>
        <taxon>Poales</taxon>
        <taxon>Poaceae</taxon>
        <taxon>BOP clade</taxon>
        <taxon>Oryzoideae</taxon>
        <taxon>Oryzeae</taxon>
        <taxon>Zizaniinae</taxon>
        <taxon>Zizania</taxon>
    </lineage>
</organism>
<name>A0A8J5R2D8_ZIZPA</name>
<dbReference type="EMBL" id="JAAALK010000552">
    <property type="protein sequence ID" value="KAG8044518.1"/>
    <property type="molecule type" value="Genomic_DNA"/>
</dbReference>
<sequence>SGRRRAQLGRSSAVSPPSAVPRLAPASSASSVPRPRFSAPYSAVVRRQIQAIAAVAIGLVGLNCFRHLLFSREKGEGDRRENKRENFYCELLQRNQVKLGQSLSVMAAKLTQEQVDECREIFDLFDSDEDGRIATGELVTVLRSLGQNVDEAEVRGFLADAGVTSGATIDFAAFQLVAARKMGGGVTEKELAGCFDVFDDAQSGVIPAEQLRQAMLSHGDRLTDEEADEMVRKADPRGEGRVEYKEFVKVLMNK</sequence>
<feature type="compositionally biased region" description="Low complexity" evidence="4">
    <location>
        <begin position="10"/>
        <end position="35"/>
    </location>
</feature>
<reference evidence="6" key="2">
    <citation type="submission" date="2021-02" db="EMBL/GenBank/DDBJ databases">
        <authorList>
            <person name="Kimball J.A."/>
            <person name="Haas M.W."/>
            <person name="Macchietto M."/>
            <person name="Kono T."/>
            <person name="Duquette J."/>
            <person name="Shao M."/>
        </authorList>
    </citation>
    <scope>NUCLEOTIDE SEQUENCE</scope>
    <source>
        <tissue evidence="6">Fresh leaf tissue</tissue>
    </source>
</reference>
<evidence type="ECO:0000313" key="6">
    <source>
        <dbReference type="EMBL" id="KAG8044518.1"/>
    </source>
</evidence>
<proteinExistence type="predicted"/>
<keyword evidence="3" id="KW-0106">Calcium</keyword>
<keyword evidence="1" id="KW-0479">Metal-binding</keyword>
<feature type="domain" description="EF-hand" evidence="5">
    <location>
        <begin position="186"/>
        <end position="221"/>
    </location>
</feature>
<gene>
    <name evidence="6" type="ORF">GUJ93_ZPchr0067g6542</name>
</gene>
<dbReference type="InterPro" id="IPR050230">
    <property type="entry name" value="CALM/Myosin/TropC-like"/>
</dbReference>
<evidence type="ECO:0000256" key="2">
    <source>
        <dbReference type="ARBA" id="ARBA00022737"/>
    </source>
</evidence>